<dbReference type="KEGG" id="ksk:KSE_45460"/>
<feature type="transmembrane region" description="Helical" evidence="6">
    <location>
        <begin position="189"/>
        <end position="211"/>
    </location>
</feature>
<evidence type="ECO:0000313" key="7">
    <source>
        <dbReference type="EMBL" id="BAJ30329.1"/>
    </source>
</evidence>
<protein>
    <submittedName>
        <fullName evidence="7">Putative major facilitator superfamily transporter</fullName>
    </submittedName>
</protein>
<feature type="transmembrane region" description="Helical" evidence="6">
    <location>
        <begin position="100"/>
        <end position="120"/>
    </location>
</feature>
<dbReference type="EMBL" id="AP010968">
    <property type="protein sequence ID" value="BAJ30329.1"/>
    <property type="molecule type" value="Genomic_DNA"/>
</dbReference>
<dbReference type="SUPFAM" id="SSF103473">
    <property type="entry name" value="MFS general substrate transporter"/>
    <property type="match status" value="1"/>
</dbReference>
<evidence type="ECO:0000256" key="3">
    <source>
        <dbReference type="ARBA" id="ARBA00022692"/>
    </source>
</evidence>
<keyword evidence="8" id="KW-1185">Reference proteome</keyword>
<keyword evidence="5 6" id="KW-0472">Membrane</keyword>
<comment type="subcellular location">
    <subcellularLocation>
        <location evidence="1">Cell membrane</location>
        <topology evidence="1">Multi-pass membrane protein</topology>
    </subcellularLocation>
</comment>
<dbReference type="RefSeq" id="WP_014137628.1">
    <property type="nucleotide sequence ID" value="NC_016109.1"/>
</dbReference>
<dbReference type="InterPro" id="IPR036259">
    <property type="entry name" value="MFS_trans_sf"/>
</dbReference>
<dbReference type="InterPro" id="IPR011701">
    <property type="entry name" value="MFS"/>
</dbReference>
<keyword evidence="4 6" id="KW-1133">Transmembrane helix</keyword>
<dbReference type="Gene3D" id="1.20.1250.20">
    <property type="entry name" value="MFS general substrate transporter like domains"/>
    <property type="match status" value="1"/>
</dbReference>
<accession>E4NFP9</accession>
<reference evidence="7 8" key="1">
    <citation type="journal article" date="2010" name="DNA Res.">
        <title>Genome sequence of Kitasatospora setae NBRC 14216T: an evolutionary snapshot of the family Streptomycetaceae.</title>
        <authorList>
            <person name="Ichikawa N."/>
            <person name="Oguchi A."/>
            <person name="Ikeda H."/>
            <person name="Ishikawa J."/>
            <person name="Kitani S."/>
            <person name="Watanabe Y."/>
            <person name="Nakamura S."/>
            <person name="Katano Y."/>
            <person name="Kishi E."/>
            <person name="Sasagawa M."/>
            <person name="Ankai A."/>
            <person name="Fukui S."/>
            <person name="Hashimoto Y."/>
            <person name="Kamata S."/>
            <person name="Otoguro M."/>
            <person name="Tanikawa S."/>
            <person name="Nihira T."/>
            <person name="Horinouchi S."/>
            <person name="Ohnishi Y."/>
            <person name="Hayakawa M."/>
            <person name="Kuzuyama T."/>
            <person name="Arisawa A."/>
            <person name="Nomoto F."/>
            <person name="Miura H."/>
            <person name="Takahashi Y."/>
            <person name="Fujita N."/>
        </authorList>
    </citation>
    <scope>NUCLEOTIDE SEQUENCE [LARGE SCALE GENOMIC DNA]</scope>
    <source>
        <strain evidence="8">ATCC 33774 / DSM 43861 / JCM 3304 / KCC A-0304 / NBRC 14216 / KM-6054</strain>
    </source>
</reference>
<dbReference type="PANTHER" id="PTHR23513:SF6">
    <property type="entry name" value="MAJOR FACILITATOR SUPERFAMILY ASSOCIATED DOMAIN-CONTAINING PROTEIN"/>
    <property type="match status" value="1"/>
</dbReference>
<feature type="transmembrane region" description="Helical" evidence="6">
    <location>
        <begin position="245"/>
        <end position="264"/>
    </location>
</feature>
<keyword evidence="3 6" id="KW-0812">Transmembrane</keyword>
<dbReference type="InterPro" id="IPR006311">
    <property type="entry name" value="TAT_signal"/>
</dbReference>
<proteinExistence type="predicted"/>
<dbReference type="Proteomes" id="UP000007076">
    <property type="component" value="Chromosome"/>
</dbReference>
<evidence type="ECO:0000256" key="6">
    <source>
        <dbReference type="SAM" id="Phobius"/>
    </source>
</evidence>
<name>E4NFP9_KITSK</name>
<dbReference type="PATRIC" id="fig|452652.3.peg.4532"/>
<dbReference type="GO" id="GO:0022857">
    <property type="term" value="F:transmembrane transporter activity"/>
    <property type="evidence" value="ECO:0007669"/>
    <property type="project" value="InterPro"/>
</dbReference>
<dbReference type="AlphaFoldDB" id="E4NFP9"/>
<feature type="transmembrane region" description="Helical" evidence="6">
    <location>
        <begin position="161"/>
        <end position="183"/>
    </location>
</feature>
<dbReference type="eggNOG" id="COG2814">
    <property type="taxonomic scope" value="Bacteria"/>
</dbReference>
<organism evidence="7 8">
    <name type="scientific">Kitasatospora setae (strain ATCC 33774 / DSM 43861 / JCM 3304 / KCC A-0304 / NBRC 14216 / KM-6054)</name>
    <name type="common">Streptomyces setae</name>
    <dbReference type="NCBI Taxonomy" id="452652"/>
    <lineage>
        <taxon>Bacteria</taxon>
        <taxon>Bacillati</taxon>
        <taxon>Actinomycetota</taxon>
        <taxon>Actinomycetes</taxon>
        <taxon>Kitasatosporales</taxon>
        <taxon>Streptomycetaceae</taxon>
        <taxon>Kitasatospora</taxon>
    </lineage>
</organism>
<evidence type="ECO:0000256" key="1">
    <source>
        <dbReference type="ARBA" id="ARBA00004651"/>
    </source>
</evidence>
<evidence type="ECO:0000256" key="5">
    <source>
        <dbReference type="ARBA" id="ARBA00023136"/>
    </source>
</evidence>
<dbReference type="GO" id="GO:0005886">
    <property type="term" value="C:plasma membrane"/>
    <property type="evidence" value="ECO:0007669"/>
    <property type="project" value="UniProtKB-SubCell"/>
</dbReference>
<dbReference type="HOGENOM" id="CLU_034180_13_4_11"/>
<dbReference type="Pfam" id="PF07690">
    <property type="entry name" value="MFS_1"/>
    <property type="match status" value="1"/>
</dbReference>
<feature type="transmembrane region" description="Helical" evidence="6">
    <location>
        <begin position="218"/>
        <end position="239"/>
    </location>
</feature>
<dbReference type="STRING" id="452652.KSE_45460"/>
<dbReference type="PANTHER" id="PTHR23513">
    <property type="entry name" value="INTEGRAL MEMBRANE EFFLUX PROTEIN-RELATED"/>
    <property type="match status" value="1"/>
</dbReference>
<evidence type="ECO:0000256" key="2">
    <source>
        <dbReference type="ARBA" id="ARBA00022475"/>
    </source>
</evidence>
<gene>
    <name evidence="7" type="ordered locus">KSE_45460</name>
</gene>
<feature type="transmembrane region" description="Helical" evidence="6">
    <location>
        <begin position="313"/>
        <end position="333"/>
    </location>
</feature>
<evidence type="ECO:0000313" key="8">
    <source>
        <dbReference type="Proteomes" id="UP000007076"/>
    </source>
</evidence>
<keyword evidence="2" id="KW-1003">Cell membrane</keyword>
<feature type="transmembrane region" description="Helical" evidence="6">
    <location>
        <begin position="284"/>
        <end position="307"/>
    </location>
</feature>
<evidence type="ECO:0000256" key="4">
    <source>
        <dbReference type="ARBA" id="ARBA00022989"/>
    </source>
</evidence>
<sequence>MRGSPGDRRPLLLGSALVGMLAFATVPAAQALGAMTAAQLYAVAFANGCATVVFSVAQQAALPVLVAPGQLGAATGQAESAERTAAILGPPAAAVLFHRVWPAAPFLVDALSFAVIAVLLGRIRTHLGPDAPSGVPSDEPPRGGLLAGARSLLRDPLLRDLTLLNSAGDLLFAGVGLLMIVLLRGGGQQGAGIGLVFSVAAAGGLAGSLVANRLEDRLGMAAAVIGKHVLTALLFPVLLLGLPPLGVGLLWGAISFQVSVVGVIQRKHVLLATSAELMGRVQSFTAFLSFGSLPVGAALTGLALDLAGPRGTVAGYTAALALLAAASIASRAIRTTRPPGLIRP</sequence>
<dbReference type="PROSITE" id="PS51318">
    <property type="entry name" value="TAT"/>
    <property type="match status" value="1"/>
</dbReference>